<dbReference type="GO" id="GO:1990170">
    <property type="term" value="P:stress response to cadmium ion"/>
    <property type="evidence" value="ECO:0007669"/>
    <property type="project" value="TreeGrafter"/>
</dbReference>
<sequence length="170" mass="19056">MLCDECKRRPASVHITKITNNHKVEKHLCQQCAQASGEGSFSFGPQFSVHDFLKGMFTHGFGEGHIAQSQPACANCGMTYQDFSRTGRIGCSACYGAFGQRLEPLLRRIHGASVHTGKLPKRAGGQLELKQRLKRLRQELSRHVANEEYEQAARVRDEIRSLEKQLNSQS</sequence>
<dbReference type="RefSeq" id="WP_093692111.1">
    <property type="nucleotide sequence ID" value="NZ_FNBU01000036.1"/>
</dbReference>
<dbReference type="PANTHER" id="PTHR38430:SF1">
    <property type="entry name" value="PROTEIN-ARGININE KINASE ACTIVATOR PROTEIN"/>
    <property type="match status" value="1"/>
</dbReference>
<proteinExistence type="predicted"/>
<dbReference type="GO" id="GO:0005507">
    <property type="term" value="F:copper ion binding"/>
    <property type="evidence" value="ECO:0007669"/>
    <property type="project" value="TreeGrafter"/>
</dbReference>
<dbReference type="InterPro" id="IPR036876">
    <property type="entry name" value="UVR_dom_sf"/>
</dbReference>
<dbReference type="Proteomes" id="UP000243333">
    <property type="component" value="Unassembled WGS sequence"/>
</dbReference>
<dbReference type="PANTHER" id="PTHR38430">
    <property type="entry name" value="PROTEIN-ARGININE KINASE ACTIVATOR PROTEIN"/>
    <property type="match status" value="1"/>
</dbReference>
<dbReference type="PIRSF" id="PIRSF015034">
    <property type="entry name" value="YacH"/>
    <property type="match status" value="1"/>
</dbReference>
<name>A0A1G7PDX3_9FIRM</name>
<dbReference type="GO" id="GO:0016301">
    <property type="term" value="F:kinase activity"/>
    <property type="evidence" value="ECO:0007669"/>
    <property type="project" value="UniProtKB-KW"/>
</dbReference>
<keyword evidence="4" id="KW-1185">Reference proteome</keyword>
<dbReference type="SUPFAM" id="SSF46600">
    <property type="entry name" value="C-terminal UvrC-binding domain of UvrB"/>
    <property type="match status" value="1"/>
</dbReference>
<dbReference type="STRING" id="1123285.SAMN05660235_02926"/>
<keyword evidence="1" id="KW-0175">Coiled coil</keyword>
<accession>A0A1G7PDX3</accession>
<organism evidence="3 4">
    <name type="scientific">Sporolituus thermophilus DSM 23256</name>
    <dbReference type="NCBI Taxonomy" id="1123285"/>
    <lineage>
        <taxon>Bacteria</taxon>
        <taxon>Bacillati</taxon>
        <taxon>Bacillota</taxon>
        <taxon>Negativicutes</taxon>
        <taxon>Selenomonadales</taxon>
        <taxon>Sporomusaceae</taxon>
        <taxon>Sporolituus</taxon>
    </lineage>
</organism>
<dbReference type="GO" id="GO:0008270">
    <property type="term" value="F:zinc ion binding"/>
    <property type="evidence" value="ECO:0007669"/>
    <property type="project" value="TreeGrafter"/>
</dbReference>
<evidence type="ECO:0000313" key="3">
    <source>
        <dbReference type="EMBL" id="SDF84483.1"/>
    </source>
</evidence>
<dbReference type="GO" id="GO:0050897">
    <property type="term" value="F:cobalt ion binding"/>
    <property type="evidence" value="ECO:0007669"/>
    <property type="project" value="TreeGrafter"/>
</dbReference>
<feature type="coiled-coil region" evidence="1">
    <location>
        <begin position="126"/>
        <end position="165"/>
    </location>
</feature>
<protein>
    <submittedName>
        <fullName evidence="3">Protein-arginine kinase activator protein McsA</fullName>
    </submittedName>
</protein>
<keyword evidence="3" id="KW-0418">Kinase</keyword>
<dbReference type="InterPro" id="IPR001943">
    <property type="entry name" value="UVR_dom"/>
</dbReference>
<dbReference type="Pfam" id="PF02151">
    <property type="entry name" value="UVR"/>
    <property type="match status" value="1"/>
</dbReference>
<evidence type="ECO:0000259" key="2">
    <source>
        <dbReference type="PROSITE" id="PS50151"/>
    </source>
</evidence>
<keyword evidence="3" id="KW-0808">Transferase</keyword>
<reference evidence="4" key="1">
    <citation type="submission" date="2016-10" db="EMBL/GenBank/DDBJ databases">
        <authorList>
            <person name="Varghese N."/>
            <person name="Submissions S."/>
        </authorList>
    </citation>
    <scope>NUCLEOTIDE SEQUENCE [LARGE SCALE GENOMIC DNA]</scope>
    <source>
        <strain evidence="4">DSM 23256</strain>
    </source>
</reference>
<dbReference type="InterPro" id="IPR025542">
    <property type="entry name" value="YacH"/>
</dbReference>
<dbReference type="AlphaFoldDB" id="A0A1G7PDX3"/>
<dbReference type="EMBL" id="FNBU01000036">
    <property type="protein sequence ID" value="SDF84483.1"/>
    <property type="molecule type" value="Genomic_DNA"/>
</dbReference>
<dbReference type="Gene3D" id="4.10.860.10">
    <property type="entry name" value="UVR domain"/>
    <property type="match status" value="1"/>
</dbReference>
<gene>
    <name evidence="3" type="ORF">SAMN05660235_02926</name>
</gene>
<dbReference type="OrthoDB" id="9788704at2"/>
<evidence type="ECO:0000313" key="4">
    <source>
        <dbReference type="Proteomes" id="UP000243333"/>
    </source>
</evidence>
<dbReference type="PROSITE" id="PS50151">
    <property type="entry name" value="UVR"/>
    <property type="match status" value="1"/>
</dbReference>
<dbReference type="GO" id="GO:1990169">
    <property type="term" value="P:stress response to copper ion"/>
    <property type="evidence" value="ECO:0007669"/>
    <property type="project" value="TreeGrafter"/>
</dbReference>
<evidence type="ECO:0000256" key="1">
    <source>
        <dbReference type="SAM" id="Coils"/>
    </source>
</evidence>
<feature type="domain" description="UVR" evidence="2">
    <location>
        <begin position="130"/>
        <end position="165"/>
    </location>
</feature>
<dbReference type="GO" id="GO:0046870">
    <property type="term" value="F:cadmium ion binding"/>
    <property type="evidence" value="ECO:0007669"/>
    <property type="project" value="TreeGrafter"/>
</dbReference>